<keyword evidence="1" id="KW-0732">Signal</keyword>
<protein>
    <submittedName>
        <fullName evidence="2">Uncharacterized protein</fullName>
    </submittedName>
</protein>
<feature type="signal peptide" evidence="1">
    <location>
        <begin position="1"/>
        <end position="28"/>
    </location>
</feature>
<gene>
    <name evidence="2" type="ORF">SAMN06297468_0367</name>
</gene>
<feature type="chain" id="PRO_5012260938" evidence="1">
    <location>
        <begin position="29"/>
        <end position="173"/>
    </location>
</feature>
<organism evidence="2 3">
    <name type="scientific">Altererythrobacter xiamenensis</name>
    <dbReference type="NCBI Taxonomy" id="1316679"/>
    <lineage>
        <taxon>Bacteria</taxon>
        <taxon>Pseudomonadati</taxon>
        <taxon>Pseudomonadota</taxon>
        <taxon>Alphaproteobacteria</taxon>
        <taxon>Sphingomonadales</taxon>
        <taxon>Erythrobacteraceae</taxon>
        <taxon>Altererythrobacter</taxon>
    </lineage>
</organism>
<evidence type="ECO:0000313" key="3">
    <source>
        <dbReference type="Proteomes" id="UP000194420"/>
    </source>
</evidence>
<dbReference type="PROSITE" id="PS51257">
    <property type="entry name" value="PROKAR_LIPOPROTEIN"/>
    <property type="match status" value="1"/>
</dbReference>
<dbReference type="EMBL" id="FXWG01000001">
    <property type="protein sequence ID" value="SMQ60061.1"/>
    <property type="molecule type" value="Genomic_DNA"/>
</dbReference>
<reference evidence="3" key="1">
    <citation type="submission" date="2017-04" db="EMBL/GenBank/DDBJ databases">
        <authorList>
            <person name="Varghese N."/>
            <person name="Submissions S."/>
        </authorList>
    </citation>
    <scope>NUCLEOTIDE SEQUENCE [LARGE SCALE GENOMIC DNA]</scope>
</reference>
<keyword evidence="3" id="KW-1185">Reference proteome</keyword>
<dbReference type="AlphaFoldDB" id="A0A1Y6EFV7"/>
<dbReference type="Proteomes" id="UP000194420">
    <property type="component" value="Unassembled WGS sequence"/>
</dbReference>
<proteinExistence type="predicted"/>
<name>A0A1Y6EFV7_9SPHN</name>
<evidence type="ECO:0000313" key="2">
    <source>
        <dbReference type="EMBL" id="SMQ60061.1"/>
    </source>
</evidence>
<evidence type="ECO:0000256" key="1">
    <source>
        <dbReference type="SAM" id="SignalP"/>
    </source>
</evidence>
<accession>A0A1Y6EFV7</accession>
<sequence length="173" mass="18195">MEIMRCKPLSLVASLVAFACLGGCAANADRYPSLAIRDIERVSGTFDVDPATAEPPPTLPASELETIPSLVAAAQSAHQRFIAAAPSARRQVAAAIGANVNDNSWASAQVALADLESLRSQAAIPLGDLDRLNAEAAITFADSEAVDQARAEVLAMIEEEDQVLAELRGRLTR</sequence>